<keyword evidence="1" id="KW-1133">Transmembrane helix</keyword>
<keyword evidence="1" id="KW-0812">Transmembrane</keyword>
<proteinExistence type="predicted"/>
<organism evidence="2 3">
    <name type="scientific">Providencia rettgeri</name>
    <dbReference type="NCBI Taxonomy" id="587"/>
    <lineage>
        <taxon>Bacteria</taxon>
        <taxon>Pseudomonadati</taxon>
        <taxon>Pseudomonadota</taxon>
        <taxon>Gammaproteobacteria</taxon>
        <taxon>Enterobacterales</taxon>
        <taxon>Morganellaceae</taxon>
        <taxon>Providencia</taxon>
    </lineage>
</organism>
<feature type="transmembrane region" description="Helical" evidence="1">
    <location>
        <begin position="7"/>
        <end position="27"/>
    </location>
</feature>
<gene>
    <name evidence="2" type="ORF">GHA_01176</name>
</gene>
<accession>A0A9N8D1A9</accession>
<protein>
    <submittedName>
        <fullName evidence="2">Uncharacterized protein</fullName>
    </submittedName>
</protein>
<dbReference type="Proteomes" id="UP000834611">
    <property type="component" value="Unassembled WGS sequence"/>
</dbReference>
<reference evidence="2" key="1">
    <citation type="submission" date="2020-05" db="EMBL/GenBank/DDBJ databases">
        <authorList>
            <person name="Delgado-Blas J."/>
        </authorList>
    </citation>
    <scope>NUCLEOTIDE SEQUENCE</scope>
    <source>
        <strain evidence="2">BB1453</strain>
    </source>
</reference>
<dbReference type="AlphaFoldDB" id="A0A9N8D1A9"/>
<dbReference type="RefSeq" id="WP_141173372.1">
    <property type="nucleotide sequence ID" value="NZ_CAHPRV010000001.1"/>
</dbReference>
<name>A0A9N8D1A9_PRORE</name>
<evidence type="ECO:0000313" key="3">
    <source>
        <dbReference type="Proteomes" id="UP000834611"/>
    </source>
</evidence>
<comment type="caution">
    <text evidence="2">The sequence shown here is derived from an EMBL/GenBank/DDBJ whole genome shotgun (WGS) entry which is preliminary data.</text>
</comment>
<evidence type="ECO:0000256" key="1">
    <source>
        <dbReference type="SAM" id="Phobius"/>
    </source>
</evidence>
<sequence length="163" mass="18616">MKIKKILIYSLVFVLGAISYPFINMAWESINKDESILLTGSSANFFKEYVIPLPEDTKLNNNYDVFFAYSDDSKIELGVKLKMLTHDETTNLLEFIADKPSAMQNSLLSMYCKERGFEPLMPDSPLYPFITAREKNKNIMLNYYDKSGQTLVFGFGISPTSCK</sequence>
<evidence type="ECO:0000313" key="2">
    <source>
        <dbReference type="EMBL" id="CAB5679128.1"/>
    </source>
</evidence>
<keyword evidence="1" id="KW-0472">Membrane</keyword>
<dbReference type="EMBL" id="CAHPSF010000002">
    <property type="protein sequence ID" value="CAB5679128.1"/>
    <property type="molecule type" value="Genomic_DNA"/>
</dbReference>